<gene>
    <name evidence="5" type="ORF">ISP25_10475</name>
</gene>
<evidence type="ECO:0000313" key="5">
    <source>
        <dbReference type="EMBL" id="MFK2877493.1"/>
    </source>
</evidence>
<dbReference type="Pfam" id="PF08241">
    <property type="entry name" value="Methyltransf_11"/>
    <property type="match status" value="1"/>
</dbReference>
<comment type="similarity">
    <text evidence="1">Belongs to the methyltransferase superfamily.</text>
</comment>
<evidence type="ECO:0000256" key="3">
    <source>
        <dbReference type="ARBA" id="ARBA00022679"/>
    </source>
</evidence>
<organism evidence="5 6">
    <name type="scientific">Rhodanobacter hydrolyticus</name>
    <dbReference type="NCBI Taxonomy" id="2250595"/>
    <lineage>
        <taxon>Bacteria</taxon>
        <taxon>Pseudomonadati</taxon>
        <taxon>Pseudomonadota</taxon>
        <taxon>Gammaproteobacteria</taxon>
        <taxon>Lysobacterales</taxon>
        <taxon>Rhodanobacteraceae</taxon>
        <taxon>Rhodanobacter</taxon>
    </lineage>
</organism>
<evidence type="ECO:0000313" key="6">
    <source>
        <dbReference type="Proteomes" id="UP001620339"/>
    </source>
</evidence>
<sequence>MEHQGTVARQFGSQAQAYLASSVHAQGRDLGQLAELAARVAANGAALDLGCGAGHASFAMAPYAAEVVAYDLSHGMLDVVTQAAAARGLASVRVQHGPAERLPFADGSFDLVASRYSAHHWNDPAAALREAARVLAPGGTLCLIDVVGPQGPHAPLLDSHLQTLELLRDTSHVRDYSRAEWRAMLADAGFALQDEHDWRLDIGFSSWLARMRTPPVLEAAIRQLLAHAPDEVLAHYQVDPATLDFKLESAMFVAARTN</sequence>
<dbReference type="GO" id="GO:0032259">
    <property type="term" value="P:methylation"/>
    <property type="evidence" value="ECO:0007669"/>
    <property type="project" value="UniProtKB-KW"/>
</dbReference>
<accession>A0ABW8J5K9</accession>
<comment type="caution">
    <text evidence="5">The sequence shown here is derived from an EMBL/GenBank/DDBJ whole genome shotgun (WGS) entry which is preliminary data.</text>
</comment>
<dbReference type="Proteomes" id="UP001620339">
    <property type="component" value="Unassembled WGS sequence"/>
</dbReference>
<keyword evidence="6" id="KW-1185">Reference proteome</keyword>
<evidence type="ECO:0000259" key="4">
    <source>
        <dbReference type="Pfam" id="PF08241"/>
    </source>
</evidence>
<dbReference type="InterPro" id="IPR013216">
    <property type="entry name" value="Methyltransf_11"/>
</dbReference>
<protein>
    <submittedName>
        <fullName evidence="5">Class I SAM-dependent methyltransferase</fullName>
    </submittedName>
</protein>
<evidence type="ECO:0000256" key="2">
    <source>
        <dbReference type="ARBA" id="ARBA00022603"/>
    </source>
</evidence>
<evidence type="ECO:0000256" key="1">
    <source>
        <dbReference type="ARBA" id="ARBA00008361"/>
    </source>
</evidence>
<name>A0ABW8J5K9_9GAMM</name>
<dbReference type="PANTHER" id="PTHR44942">
    <property type="entry name" value="METHYLTRANSF_11 DOMAIN-CONTAINING PROTEIN"/>
    <property type="match status" value="1"/>
</dbReference>
<dbReference type="PANTHER" id="PTHR44942:SF4">
    <property type="entry name" value="METHYLTRANSFERASE TYPE 11 DOMAIN-CONTAINING PROTEIN"/>
    <property type="match status" value="1"/>
</dbReference>
<dbReference type="Gene3D" id="3.40.50.150">
    <property type="entry name" value="Vaccinia Virus protein VP39"/>
    <property type="match status" value="1"/>
</dbReference>
<dbReference type="SUPFAM" id="SSF53335">
    <property type="entry name" value="S-adenosyl-L-methionine-dependent methyltransferases"/>
    <property type="match status" value="1"/>
</dbReference>
<dbReference type="InterPro" id="IPR029063">
    <property type="entry name" value="SAM-dependent_MTases_sf"/>
</dbReference>
<proteinExistence type="inferred from homology"/>
<feature type="domain" description="Methyltransferase type 11" evidence="4">
    <location>
        <begin position="47"/>
        <end position="142"/>
    </location>
</feature>
<dbReference type="EMBL" id="JADIKK010000008">
    <property type="protein sequence ID" value="MFK2877493.1"/>
    <property type="molecule type" value="Genomic_DNA"/>
</dbReference>
<dbReference type="CDD" id="cd02440">
    <property type="entry name" value="AdoMet_MTases"/>
    <property type="match status" value="1"/>
</dbReference>
<reference evidence="5 6" key="1">
    <citation type="submission" date="2020-10" db="EMBL/GenBank/DDBJ databases">
        <title>Phylogeny of dyella-like bacteria.</title>
        <authorList>
            <person name="Fu J."/>
        </authorList>
    </citation>
    <scope>NUCLEOTIDE SEQUENCE [LARGE SCALE GENOMIC DNA]</scope>
    <source>
        <strain evidence="5 6">KACC 19113</strain>
    </source>
</reference>
<dbReference type="InterPro" id="IPR051052">
    <property type="entry name" value="Diverse_substrate_MTase"/>
</dbReference>
<keyword evidence="3" id="KW-0808">Transferase</keyword>
<dbReference type="GO" id="GO:0008168">
    <property type="term" value="F:methyltransferase activity"/>
    <property type="evidence" value="ECO:0007669"/>
    <property type="project" value="UniProtKB-KW"/>
</dbReference>
<keyword evidence="2 5" id="KW-0489">Methyltransferase</keyword>
<dbReference type="RefSeq" id="WP_404613728.1">
    <property type="nucleotide sequence ID" value="NZ_JADIKK010000008.1"/>
</dbReference>